<proteinExistence type="predicted"/>
<dbReference type="Proteomes" id="UP001164539">
    <property type="component" value="Chromosome 4"/>
</dbReference>
<reference evidence="1 2" key="1">
    <citation type="journal article" date="2023" name="Science">
        <title>Complex scaffold remodeling in plant triterpene biosynthesis.</title>
        <authorList>
            <person name="De La Pena R."/>
            <person name="Hodgson H."/>
            <person name="Liu J.C."/>
            <person name="Stephenson M.J."/>
            <person name="Martin A.C."/>
            <person name="Owen C."/>
            <person name="Harkess A."/>
            <person name="Leebens-Mack J."/>
            <person name="Jimenez L.E."/>
            <person name="Osbourn A."/>
            <person name="Sattely E.S."/>
        </authorList>
    </citation>
    <scope>NUCLEOTIDE SEQUENCE [LARGE SCALE GENOMIC DNA]</scope>
    <source>
        <strain evidence="2">cv. JPN11</strain>
        <tissue evidence="1">Leaf</tissue>
    </source>
</reference>
<evidence type="ECO:0000313" key="2">
    <source>
        <dbReference type="Proteomes" id="UP001164539"/>
    </source>
</evidence>
<gene>
    <name evidence="1" type="ORF">OWV82_009373</name>
</gene>
<sequence length="127" mass="14498">MFGSQMVKGFQKSQYEMIDLGKKVLRERDSKGDGLGAEIAGTFVLVYTVVSAIDAKRNARDSQVLVSTIMSCLVFPVSENECYSYIADFIWLRLLNSLFIIIYWHYCPFSFAQFLVATTGIKPVWRF</sequence>
<comment type="caution">
    <text evidence="1">The sequence shown here is derived from an EMBL/GenBank/DDBJ whole genome shotgun (WGS) entry which is preliminary data.</text>
</comment>
<name>A0ACC1YE69_MELAZ</name>
<evidence type="ECO:0000313" key="1">
    <source>
        <dbReference type="EMBL" id="KAJ4721719.1"/>
    </source>
</evidence>
<dbReference type="EMBL" id="CM051397">
    <property type="protein sequence ID" value="KAJ4721719.1"/>
    <property type="molecule type" value="Genomic_DNA"/>
</dbReference>
<keyword evidence="2" id="KW-1185">Reference proteome</keyword>
<protein>
    <submittedName>
        <fullName evidence="1">Aquaporin PIP1</fullName>
    </submittedName>
</protein>
<accession>A0ACC1YE69</accession>
<organism evidence="1 2">
    <name type="scientific">Melia azedarach</name>
    <name type="common">Chinaberry tree</name>
    <dbReference type="NCBI Taxonomy" id="155640"/>
    <lineage>
        <taxon>Eukaryota</taxon>
        <taxon>Viridiplantae</taxon>
        <taxon>Streptophyta</taxon>
        <taxon>Embryophyta</taxon>
        <taxon>Tracheophyta</taxon>
        <taxon>Spermatophyta</taxon>
        <taxon>Magnoliopsida</taxon>
        <taxon>eudicotyledons</taxon>
        <taxon>Gunneridae</taxon>
        <taxon>Pentapetalae</taxon>
        <taxon>rosids</taxon>
        <taxon>malvids</taxon>
        <taxon>Sapindales</taxon>
        <taxon>Meliaceae</taxon>
        <taxon>Melia</taxon>
    </lineage>
</organism>